<reference evidence="2" key="1">
    <citation type="submission" date="2018-06" db="EMBL/GenBank/DDBJ databases">
        <authorList>
            <person name="Khan S.A."/>
        </authorList>
    </citation>
    <scope>NUCLEOTIDE SEQUENCE [LARGE SCALE GENOMIC DNA]</scope>
    <source>
        <strain evidence="2">DB-1506</strain>
    </source>
</reference>
<dbReference type="AlphaFoldDB" id="A0A327LYN3"/>
<proteinExistence type="predicted"/>
<evidence type="ECO:0000313" key="1">
    <source>
        <dbReference type="EMBL" id="RAI55227.1"/>
    </source>
</evidence>
<evidence type="ECO:0008006" key="3">
    <source>
        <dbReference type="Google" id="ProtNLM"/>
    </source>
</evidence>
<protein>
    <recommendedName>
        <fullName evidence="3">DUF2946 domain-containing protein</fullName>
    </recommendedName>
</protein>
<name>A0A327LYN3_9PROT</name>
<dbReference type="EMBL" id="QLIX01000035">
    <property type="protein sequence ID" value="RAI55227.1"/>
    <property type="molecule type" value="Genomic_DNA"/>
</dbReference>
<organism evidence="1 2">
    <name type="scientific">Roseicella frigidaeris</name>
    <dbReference type="NCBI Taxonomy" id="2230885"/>
    <lineage>
        <taxon>Bacteria</taxon>
        <taxon>Pseudomonadati</taxon>
        <taxon>Pseudomonadota</taxon>
        <taxon>Alphaproteobacteria</taxon>
        <taxon>Acetobacterales</taxon>
        <taxon>Roseomonadaceae</taxon>
        <taxon>Roseicella</taxon>
    </lineage>
</organism>
<evidence type="ECO:0000313" key="2">
    <source>
        <dbReference type="Proteomes" id="UP000249065"/>
    </source>
</evidence>
<dbReference type="Proteomes" id="UP000249065">
    <property type="component" value="Unassembled WGS sequence"/>
</dbReference>
<keyword evidence="2" id="KW-1185">Reference proteome</keyword>
<sequence>MGRAAGLVRLMLAAVFLLGRMALGFAAGIQPCPAAMHVQTVTHNGAGHAAAASPSKGMADAPCRPDHVMPCCCGPGLCGTALAVLPSATQLGPHAAFTVAFTPGPASAAAGIRASPALPPPRI</sequence>
<accession>A0A327LYN3</accession>
<gene>
    <name evidence="1" type="ORF">DOO78_24550</name>
</gene>
<comment type="caution">
    <text evidence="1">The sequence shown here is derived from an EMBL/GenBank/DDBJ whole genome shotgun (WGS) entry which is preliminary data.</text>
</comment>